<proteinExistence type="predicted"/>
<keyword evidence="3" id="KW-1185">Reference proteome</keyword>
<comment type="caution">
    <text evidence="2">The sequence shown here is derived from an EMBL/GenBank/DDBJ whole genome shotgun (WGS) entry which is preliminary data.</text>
</comment>
<feature type="compositionally biased region" description="Basic and acidic residues" evidence="1">
    <location>
        <begin position="200"/>
        <end position="209"/>
    </location>
</feature>
<gene>
    <name evidence="2" type="ORF">IMZ08_04920</name>
</gene>
<accession>A0ABR9QFY8</accession>
<sequence>MAALTGCMNPNEAEVYEESGYTINQQDRNEIYNDDGILNSGDEQSNFGYVRHQKSPVPGETRTYNNLPTLNREVVADLISKISTTLPNVNEAATLVTDEEVLVVYETDSENRFETADQVKKSALSVVPRWYHVYVSDNPVLIRDIERFGLLDTNARDVDQILESTISRMLESPQGRKISTGENENGEITGGMNDEYEKRAGEEDADKHNIMQQNGNNKMIDDGHTTPHGLGGLGDYDIYKPEENENLYRTNDNRG</sequence>
<dbReference type="InterPro" id="IPR019076">
    <property type="entry name" value="Spore_lipoprot_YhcN/YlaJ-like"/>
</dbReference>
<evidence type="ECO:0000313" key="2">
    <source>
        <dbReference type="EMBL" id="MBE4907404.1"/>
    </source>
</evidence>
<evidence type="ECO:0000256" key="1">
    <source>
        <dbReference type="SAM" id="MobiDB-lite"/>
    </source>
</evidence>
<organism evidence="2 3">
    <name type="scientific">Litchfieldia luteola</name>
    <dbReference type="NCBI Taxonomy" id="682179"/>
    <lineage>
        <taxon>Bacteria</taxon>
        <taxon>Bacillati</taxon>
        <taxon>Bacillota</taxon>
        <taxon>Bacilli</taxon>
        <taxon>Bacillales</taxon>
        <taxon>Bacillaceae</taxon>
        <taxon>Litchfieldia</taxon>
    </lineage>
</organism>
<dbReference type="Proteomes" id="UP001516662">
    <property type="component" value="Unassembled WGS sequence"/>
</dbReference>
<protein>
    <submittedName>
        <fullName evidence="2">YhcN/YlaJ family sporulation lipoprotein</fullName>
    </submittedName>
</protein>
<reference evidence="2 3" key="1">
    <citation type="submission" date="2020-10" db="EMBL/GenBank/DDBJ databases">
        <title>Bacillus sp. HD4P25, an endophyte from a halophyte.</title>
        <authorList>
            <person name="Sun J.-Q."/>
        </authorList>
    </citation>
    <scope>NUCLEOTIDE SEQUENCE [LARGE SCALE GENOMIC DNA]</scope>
    <source>
        <strain evidence="2 3">YIM 93174</strain>
    </source>
</reference>
<dbReference type="Pfam" id="PF09580">
    <property type="entry name" value="Spore_YhcN_YlaJ"/>
    <property type="match status" value="1"/>
</dbReference>
<feature type="region of interest" description="Disordered" evidence="1">
    <location>
        <begin position="200"/>
        <end position="255"/>
    </location>
</feature>
<dbReference type="EMBL" id="JADCLJ010000009">
    <property type="protein sequence ID" value="MBE4907404.1"/>
    <property type="molecule type" value="Genomic_DNA"/>
</dbReference>
<name>A0ABR9QFY8_9BACI</name>
<evidence type="ECO:0000313" key="3">
    <source>
        <dbReference type="Proteomes" id="UP001516662"/>
    </source>
</evidence>
<keyword evidence="2" id="KW-0449">Lipoprotein</keyword>